<name>A0ABW7YJ38_9ACTN</name>
<dbReference type="RefSeq" id="WP_397077698.1">
    <property type="nucleotide sequence ID" value="NZ_JBITGY010000001.1"/>
</dbReference>
<organism evidence="2 3">
    <name type="scientific">Nonomuraea typhae</name>
    <dbReference type="NCBI Taxonomy" id="2603600"/>
    <lineage>
        <taxon>Bacteria</taxon>
        <taxon>Bacillati</taxon>
        <taxon>Actinomycetota</taxon>
        <taxon>Actinomycetes</taxon>
        <taxon>Streptosporangiales</taxon>
        <taxon>Streptosporangiaceae</taxon>
        <taxon>Nonomuraea</taxon>
    </lineage>
</organism>
<reference evidence="2 3" key="1">
    <citation type="submission" date="2024-10" db="EMBL/GenBank/DDBJ databases">
        <title>The Natural Products Discovery Center: Release of the First 8490 Sequenced Strains for Exploring Actinobacteria Biosynthetic Diversity.</title>
        <authorList>
            <person name="Kalkreuter E."/>
            <person name="Kautsar S.A."/>
            <person name="Yang D."/>
            <person name="Bader C.D."/>
            <person name="Teijaro C.N."/>
            <person name="Fluegel L."/>
            <person name="Davis C.M."/>
            <person name="Simpson J.R."/>
            <person name="Lauterbach L."/>
            <person name="Steele A.D."/>
            <person name="Gui C."/>
            <person name="Meng S."/>
            <person name="Li G."/>
            <person name="Viehrig K."/>
            <person name="Ye F."/>
            <person name="Su P."/>
            <person name="Kiefer A.F."/>
            <person name="Nichols A."/>
            <person name="Cepeda A.J."/>
            <person name="Yan W."/>
            <person name="Fan B."/>
            <person name="Jiang Y."/>
            <person name="Adhikari A."/>
            <person name="Zheng C.-J."/>
            <person name="Schuster L."/>
            <person name="Cowan T.M."/>
            <person name="Smanski M.J."/>
            <person name="Chevrette M.G."/>
            <person name="De Carvalho L.P.S."/>
            <person name="Shen B."/>
        </authorList>
    </citation>
    <scope>NUCLEOTIDE SEQUENCE [LARGE SCALE GENOMIC DNA]</scope>
    <source>
        <strain evidence="2 3">NPDC050545</strain>
    </source>
</reference>
<accession>A0ABW7YJ38</accession>
<dbReference type="EMBL" id="JBITGY010000001">
    <property type="protein sequence ID" value="MFI6495908.1"/>
    <property type="molecule type" value="Genomic_DNA"/>
</dbReference>
<keyword evidence="1" id="KW-0812">Transmembrane</keyword>
<keyword evidence="1" id="KW-1133">Transmembrane helix</keyword>
<proteinExistence type="predicted"/>
<keyword evidence="1" id="KW-0472">Membrane</keyword>
<protein>
    <submittedName>
        <fullName evidence="2">Uncharacterized protein</fullName>
    </submittedName>
</protein>
<gene>
    <name evidence="2" type="ORF">ACIBG2_00900</name>
</gene>
<evidence type="ECO:0000256" key="1">
    <source>
        <dbReference type="SAM" id="Phobius"/>
    </source>
</evidence>
<evidence type="ECO:0000313" key="3">
    <source>
        <dbReference type="Proteomes" id="UP001612741"/>
    </source>
</evidence>
<feature type="transmembrane region" description="Helical" evidence="1">
    <location>
        <begin position="43"/>
        <end position="64"/>
    </location>
</feature>
<dbReference type="Proteomes" id="UP001612741">
    <property type="component" value="Unassembled WGS sequence"/>
</dbReference>
<evidence type="ECO:0000313" key="2">
    <source>
        <dbReference type="EMBL" id="MFI6495908.1"/>
    </source>
</evidence>
<keyword evidence="3" id="KW-1185">Reference proteome</keyword>
<comment type="caution">
    <text evidence="2">The sequence shown here is derived from an EMBL/GenBank/DDBJ whole genome shotgun (WGS) entry which is preliminary data.</text>
</comment>
<sequence>MIQVISIGVAAWMVYEAVRAVAPVPAWLQPLLVAGACYGLMHVPAEILTALHAAALVAVIRFAVDRFALPQLFVAGNTRFEVKKPWPSRAPAAAKPSRIPTLP</sequence>